<dbReference type="SUPFAM" id="SSF53098">
    <property type="entry name" value="Ribonuclease H-like"/>
    <property type="match status" value="1"/>
</dbReference>
<dbReference type="InterPro" id="IPR012337">
    <property type="entry name" value="RNaseH-like_sf"/>
</dbReference>
<dbReference type="EMBL" id="QJKJ01013063">
    <property type="protein sequence ID" value="RDX67293.1"/>
    <property type="molecule type" value="Genomic_DNA"/>
</dbReference>
<dbReference type="InterPro" id="IPR052160">
    <property type="entry name" value="Gypsy_RT_Integrase-like"/>
</dbReference>
<gene>
    <name evidence="2" type="primary">gag-pol</name>
    <name evidence="2" type="ORF">CR513_53853</name>
</gene>
<feature type="non-terminal residue" evidence="2">
    <location>
        <position position="1"/>
    </location>
</feature>
<keyword evidence="3" id="KW-1185">Reference proteome</keyword>
<evidence type="ECO:0000313" key="3">
    <source>
        <dbReference type="Proteomes" id="UP000257109"/>
    </source>
</evidence>
<sequence>MGPFSVSNGYSYILLAVDYVSRWVEAIATKTNDAKVVMDFLKFGVPKALISDQGSHFCNRAMTSLLQKYGVMHRIATADHPKTNGQAEAFNREINKTLQKMTNPSRNDWSRLLEDALWAYRTAY</sequence>
<evidence type="ECO:0000259" key="1">
    <source>
        <dbReference type="PROSITE" id="PS50994"/>
    </source>
</evidence>
<protein>
    <submittedName>
        <fullName evidence="2">Gag-pol</fullName>
    </submittedName>
</protein>
<proteinExistence type="predicted"/>
<dbReference type="Gene3D" id="3.30.420.10">
    <property type="entry name" value="Ribonuclease H-like superfamily/Ribonuclease H"/>
    <property type="match status" value="1"/>
</dbReference>
<dbReference type="AlphaFoldDB" id="A0A371EMK9"/>
<dbReference type="OrthoDB" id="998552at2759"/>
<dbReference type="PROSITE" id="PS50994">
    <property type="entry name" value="INTEGRASE"/>
    <property type="match status" value="1"/>
</dbReference>
<evidence type="ECO:0000313" key="2">
    <source>
        <dbReference type="EMBL" id="RDX67293.1"/>
    </source>
</evidence>
<organism evidence="2 3">
    <name type="scientific">Mucuna pruriens</name>
    <name type="common">Velvet bean</name>
    <name type="synonym">Dolichos pruriens</name>
    <dbReference type="NCBI Taxonomy" id="157652"/>
    <lineage>
        <taxon>Eukaryota</taxon>
        <taxon>Viridiplantae</taxon>
        <taxon>Streptophyta</taxon>
        <taxon>Embryophyta</taxon>
        <taxon>Tracheophyta</taxon>
        <taxon>Spermatophyta</taxon>
        <taxon>Magnoliopsida</taxon>
        <taxon>eudicotyledons</taxon>
        <taxon>Gunneridae</taxon>
        <taxon>Pentapetalae</taxon>
        <taxon>rosids</taxon>
        <taxon>fabids</taxon>
        <taxon>Fabales</taxon>
        <taxon>Fabaceae</taxon>
        <taxon>Papilionoideae</taxon>
        <taxon>50 kb inversion clade</taxon>
        <taxon>NPAAA clade</taxon>
        <taxon>indigoferoid/millettioid clade</taxon>
        <taxon>Phaseoleae</taxon>
        <taxon>Mucuna</taxon>
    </lineage>
</organism>
<dbReference type="Proteomes" id="UP000257109">
    <property type="component" value="Unassembled WGS sequence"/>
</dbReference>
<accession>A0A371EMK9</accession>
<comment type="caution">
    <text evidence="2">The sequence shown here is derived from an EMBL/GenBank/DDBJ whole genome shotgun (WGS) entry which is preliminary data.</text>
</comment>
<dbReference type="InterPro" id="IPR001584">
    <property type="entry name" value="Integrase_cat-core"/>
</dbReference>
<dbReference type="GO" id="GO:0003676">
    <property type="term" value="F:nucleic acid binding"/>
    <property type="evidence" value="ECO:0007669"/>
    <property type="project" value="InterPro"/>
</dbReference>
<name>A0A371EMK9_MUCPR</name>
<dbReference type="Pfam" id="PF00665">
    <property type="entry name" value="rve"/>
    <property type="match status" value="1"/>
</dbReference>
<feature type="domain" description="Integrase catalytic" evidence="1">
    <location>
        <begin position="1"/>
        <end position="124"/>
    </location>
</feature>
<dbReference type="InterPro" id="IPR036397">
    <property type="entry name" value="RNaseH_sf"/>
</dbReference>
<dbReference type="GO" id="GO:0015074">
    <property type="term" value="P:DNA integration"/>
    <property type="evidence" value="ECO:0007669"/>
    <property type="project" value="InterPro"/>
</dbReference>
<dbReference type="PANTHER" id="PTHR47266">
    <property type="entry name" value="ENDONUCLEASE-RELATED"/>
    <property type="match status" value="1"/>
</dbReference>
<reference evidence="2" key="1">
    <citation type="submission" date="2018-05" db="EMBL/GenBank/DDBJ databases">
        <title>Draft genome of Mucuna pruriens seed.</title>
        <authorList>
            <person name="Nnadi N.E."/>
            <person name="Vos R."/>
            <person name="Hasami M.H."/>
            <person name="Devisetty U.K."/>
            <person name="Aguiy J.C."/>
        </authorList>
    </citation>
    <scope>NUCLEOTIDE SEQUENCE [LARGE SCALE GENOMIC DNA]</scope>
    <source>
        <strain evidence="2">JCA_2017</strain>
    </source>
</reference>